<evidence type="ECO:0000313" key="2">
    <source>
        <dbReference type="Proteomes" id="UP000294662"/>
    </source>
</evidence>
<accession>A0A4R5EIN0</accession>
<dbReference type="RefSeq" id="WP_132831352.1">
    <property type="nucleotide sequence ID" value="NZ_SMFP01000020.1"/>
</dbReference>
<dbReference type="InterPro" id="IPR036249">
    <property type="entry name" value="Thioredoxin-like_sf"/>
</dbReference>
<dbReference type="InterPro" id="IPR012863">
    <property type="entry name" value="DUF1636"/>
</dbReference>
<dbReference type="AlphaFoldDB" id="A0A4R5EIN0"/>
<gene>
    <name evidence="1" type="ORF">E1B25_19995</name>
</gene>
<name>A0A4R5EIN0_9RHOB</name>
<protein>
    <submittedName>
        <fullName evidence="1">DUF1636 domain-containing protein</fullName>
    </submittedName>
</protein>
<dbReference type="SUPFAM" id="SSF52833">
    <property type="entry name" value="Thioredoxin-like"/>
    <property type="match status" value="1"/>
</dbReference>
<keyword evidence="2" id="KW-1185">Reference proteome</keyword>
<dbReference type="Proteomes" id="UP000294662">
    <property type="component" value="Unassembled WGS sequence"/>
</dbReference>
<organism evidence="1 2">
    <name type="scientific">Antarcticimicrobium sediminis</name>
    <dbReference type="NCBI Taxonomy" id="2546227"/>
    <lineage>
        <taxon>Bacteria</taxon>
        <taxon>Pseudomonadati</taxon>
        <taxon>Pseudomonadota</taxon>
        <taxon>Alphaproteobacteria</taxon>
        <taxon>Rhodobacterales</taxon>
        <taxon>Paracoccaceae</taxon>
        <taxon>Antarcticimicrobium</taxon>
    </lineage>
</organism>
<comment type="caution">
    <text evidence="1">The sequence shown here is derived from an EMBL/GenBank/DDBJ whole genome shotgun (WGS) entry which is preliminary data.</text>
</comment>
<proteinExistence type="predicted"/>
<sequence length="137" mass="15186">MKDTADTARQADTELLICVTCRRKGTLPEGERRPGRALFDEISALDRPEGVRITATECMQNCDHGCTVALRGGDAKWTYVFANVDEAAHPEMILAGAAQYHAAPDGLIPWRQRPEHFKRNCVSRIPPITPAKDLQES</sequence>
<dbReference type="EMBL" id="SMFP01000020">
    <property type="protein sequence ID" value="TDE34391.1"/>
    <property type="molecule type" value="Genomic_DNA"/>
</dbReference>
<evidence type="ECO:0000313" key="1">
    <source>
        <dbReference type="EMBL" id="TDE34391.1"/>
    </source>
</evidence>
<dbReference type="OrthoDB" id="424426at2"/>
<dbReference type="CDD" id="cd02980">
    <property type="entry name" value="TRX_Fd_family"/>
    <property type="match status" value="1"/>
</dbReference>
<reference evidence="1 2" key="1">
    <citation type="submission" date="2019-03" db="EMBL/GenBank/DDBJ databases">
        <authorList>
            <person name="Zhang S."/>
        </authorList>
    </citation>
    <scope>NUCLEOTIDE SEQUENCE [LARGE SCALE GENOMIC DNA]</scope>
    <source>
        <strain evidence="1 2">S4J41</strain>
    </source>
</reference>
<dbReference type="Pfam" id="PF07845">
    <property type="entry name" value="DUF1636"/>
    <property type="match status" value="1"/>
</dbReference>